<feature type="non-terminal residue" evidence="7">
    <location>
        <position position="1"/>
    </location>
</feature>
<protein>
    <recommendedName>
        <fullName evidence="9">SNF5-domain-containing protein</fullName>
    </recommendedName>
</protein>
<feature type="compositionally biased region" description="Pro residues" evidence="6">
    <location>
        <begin position="102"/>
        <end position="111"/>
    </location>
</feature>
<accession>A0A4S8MLW7</accession>
<evidence type="ECO:0000313" key="8">
    <source>
        <dbReference type="Proteomes" id="UP000297245"/>
    </source>
</evidence>
<keyword evidence="8" id="KW-1185">Reference proteome</keyword>
<dbReference type="GO" id="GO:0000228">
    <property type="term" value="C:nuclear chromosome"/>
    <property type="evidence" value="ECO:0007669"/>
    <property type="project" value="InterPro"/>
</dbReference>
<feature type="compositionally biased region" description="Low complexity" evidence="6">
    <location>
        <begin position="224"/>
        <end position="236"/>
    </location>
</feature>
<comment type="similarity">
    <text evidence="2">Belongs to the SNF5 family.</text>
</comment>
<evidence type="ECO:0000256" key="1">
    <source>
        <dbReference type="ARBA" id="ARBA00004123"/>
    </source>
</evidence>
<feature type="region of interest" description="Disordered" evidence="6">
    <location>
        <begin position="521"/>
        <end position="560"/>
    </location>
</feature>
<dbReference type="Proteomes" id="UP000297245">
    <property type="component" value="Unassembled WGS sequence"/>
</dbReference>
<evidence type="ECO:0008006" key="9">
    <source>
        <dbReference type="Google" id="ProtNLM"/>
    </source>
</evidence>
<keyword evidence="3" id="KW-0805">Transcription regulation</keyword>
<dbReference type="GO" id="GO:0006338">
    <property type="term" value="P:chromatin remodeling"/>
    <property type="evidence" value="ECO:0007669"/>
    <property type="project" value="InterPro"/>
</dbReference>
<feature type="region of interest" description="Disordered" evidence="6">
    <location>
        <begin position="164"/>
        <end position="243"/>
    </location>
</feature>
<feature type="compositionally biased region" description="Acidic residues" evidence="6">
    <location>
        <begin position="172"/>
        <end position="182"/>
    </location>
</feature>
<name>A0A4S8MLW7_DENBC</name>
<feature type="region of interest" description="Disordered" evidence="6">
    <location>
        <begin position="383"/>
        <end position="402"/>
    </location>
</feature>
<feature type="compositionally biased region" description="Low complexity" evidence="6">
    <location>
        <begin position="522"/>
        <end position="531"/>
    </location>
</feature>
<dbReference type="AlphaFoldDB" id="A0A4S8MLW7"/>
<comment type="subcellular location">
    <subcellularLocation>
        <location evidence="1">Nucleus</location>
    </subcellularLocation>
</comment>
<feature type="region of interest" description="Disordered" evidence="6">
    <location>
        <begin position="39"/>
        <end position="81"/>
    </location>
</feature>
<evidence type="ECO:0000256" key="4">
    <source>
        <dbReference type="ARBA" id="ARBA00023163"/>
    </source>
</evidence>
<evidence type="ECO:0000313" key="7">
    <source>
        <dbReference type="EMBL" id="THV03857.1"/>
    </source>
</evidence>
<dbReference type="PANTHER" id="PTHR10019">
    <property type="entry name" value="SNF5"/>
    <property type="match status" value="1"/>
</dbReference>
<evidence type="ECO:0000256" key="5">
    <source>
        <dbReference type="ARBA" id="ARBA00023242"/>
    </source>
</evidence>
<evidence type="ECO:0000256" key="2">
    <source>
        <dbReference type="ARBA" id="ARBA00010239"/>
    </source>
</evidence>
<dbReference type="OrthoDB" id="10258327at2759"/>
<feature type="region of interest" description="Disordered" evidence="6">
    <location>
        <begin position="267"/>
        <end position="291"/>
    </location>
</feature>
<keyword evidence="4" id="KW-0804">Transcription</keyword>
<evidence type="ECO:0000256" key="6">
    <source>
        <dbReference type="SAM" id="MobiDB-lite"/>
    </source>
</evidence>
<reference evidence="7 8" key="1">
    <citation type="journal article" date="2019" name="Nat. Ecol. Evol.">
        <title>Megaphylogeny resolves global patterns of mushroom evolution.</title>
        <authorList>
            <person name="Varga T."/>
            <person name="Krizsan K."/>
            <person name="Foldi C."/>
            <person name="Dima B."/>
            <person name="Sanchez-Garcia M."/>
            <person name="Sanchez-Ramirez S."/>
            <person name="Szollosi G.J."/>
            <person name="Szarkandi J.G."/>
            <person name="Papp V."/>
            <person name="Albert L."/>
            <person name="Andreopoulos W."/>
            <person name="Angelini C."/>
            <person name="Antonin V."/>
            <person name="Barry K.W."/>
            <person name="Bougher N.L."/>
            <person name="Buchanan P."/>
            <person name="Buyck B."/>
            <person name="Bense V."/>
            <person name="Catcheside P."/>
            <person name="Chovatia M."/>
            <person name="Cooper J."/>
            <person name="Damon W."/>
            <person name="Desjardin D."/>
            <person name="Finy P."/>
            <person name="Geml J."/>
            <person name="Haridas S."/>
            <person name="Hughes K."/>
            <person name="Justo A."/>
            <person name="Karasinski D."/>
            <person name="Kautmanova I."/>
            <person name="Kiss B."/>
            <person name="Kocsube S."/>
            <person name="Kotiranta H."/>
            <person name="LaButti K.M."/>
            <person name="Lechner B.E."/>
            <person name="Liimatainen K."/>
            <person name="Lipzen A."/>
            <person name="Lukacs Z."/>
            <person name="Mihaltcheva S."/>
            <person name="Morgado L.N."/>
            <person name="Niskanen T."/>
            <person name="Noordeloos M.E."/>
            <person name="Ohm R.A."/>
            <person name="Ortiz-Santana B."/>
            <person name="Ovrebo C."/>
            <person name="Racz N."/>
            <person name="Riley R."/>
            <person name="Savchenko A."/>
            <person name="Shiryaev A."/>
            <person name="Soop K."/>
            <person name="Spirin V."/>
            <person name="Szebenyi C."/>
            <person name="Tomsovsky M."/>
            <person name="Tulloss R.E."/>
            <person name="Uehling J."/>
            <person name="Grigoriev I.V."/>
            <person name="Vagvolgyi C."/>
            <person name="Papp T."/>
            <person name="Martin F.M."/>
            <person name="Miettinen O."/>
            <person name="Hibbett D.S."/>
            <person name="Nagy L.G."/>
        </authorList>
    </citation>
    <scope>NUCLEOTIDE SEQUENCE [LARGE SCALE GENOMIC DNA]</scope>
    <source>
        <strain evidence="7 8">CBS 962.96</strain>
    </source>
</reference>
<feature type="region of interest" description="Disordered" evidence="6">
    <location>
        <begin position="570"/>
        <end position="589"/>
    </location>
</feature>
<feature type="compositionally biased region" description="Low complexity" evidence="6">
    <location>
        <begin position="51"/>
        <end position="81"/>
    </location>
</feature>
<proteinExistence type="inferred from homology"/>
<sequence>MTSFQNMSDAQLKHAISQLSSAANAGYAPVPSAYFKNLQTWSSTPTPPPRAASTSGTRGGRSSRASAARPTNLTSSTTPATTTASQYYLPQQSQQTYVSQQPPQPAGPKGPLPTTTQALQSTYASRLRTGATLLVQPIIHQQQSTTGASYSGLSGTRSSRRGAVINYADPGSGDDLDADPPDEGAKEVDSDDSDFVASGGVRTTIRQSGRARGNMGTGMGVFNTQGTGSTQAQAQQQKEDDTLDQSYLGQVPPSRFIKSRPIYGNHSQHVYPSSFPSDPSSSTPSKPPSLLPIRVEFETPTHRIRDCFIWNAHDPYINPEHFAKTFCADLELPMSWVDTIANQIRAQVEEGEGVLGVGWEVDSGATSSIGTFEDNIDADLDEGEEAEDDLEEAQREREREKERERQLEWARIEEKWEKWEREAKEKGEQLDVHMVDPGEDAVDEVPECRVILSIDVQIATHHLLDHIEWDLFSPLTPEEFAKTLCTDLGLGGEAIPLVAHAVHEELMKHKRDVVEWGVVTASSNTSGGNTTQIERPPTTNGHVPSADRYSSPHPNRSLLKDHTNKSLLSRALHSSSTRPGKSSKAGHLPRELKSIWRDYADAEEFRTRWEEMTQEEVERRELERERASRRLRREVGRMIGQQAGGGGRRRR</sequence>
<dbReference type="Pfam" id="PF04855">
    <property type="entry name" value="SNF5"/>
    <property type="match status" value="1"/>
</dbReference>
<gene>
    <name evidence="7" type="ORF">K435DRAFT_835648</name>
</gene>
<dbReference type="EMBL" id="ML179062">
    <property type="protein sequence ID" value="THV03857.1"/>
    <property type="molecule type" value="Genomic_DNA"/>
</dbReference>
<organism evidence="7 8">
    <name type="scientific">Dendrothele bispora (strain CBS 962.96)</name>
    <dbReference type="NCBI Taxonomy" id="1314807"/>
    <lineage>
        <taxon>Eukaryota</taxon>
        <taxon>Fungi</taxon>
        <taxon>Dikarya</taxon>
        <taxon>Basidiomycota</taxon>
        <taxon>Agaricomycotina</taxon>
        <taxon>Agaricomycetes</taxon>
        <taxon>Agaricomycetidae</taxon>
        <taxon>Agaricales</taxon>
        <taxon>Agaricales incertae sedis</taxon>
        <taxon>Dendrothele</taxon>
    </lineage>
</organism>
<keyword evidence="5" id="KW-0539">Nucleus</keyword>
<evidence type="ECO:0000256" key="3">
    <source>
        <dbReference type="ARBA" id="ARBA00023015"/>
    </source>
</evidence>
<feature type="compositionally biased region" description="Basic and acidic residues" evidence="6">
    <location>
        <begin position="392"/>
        <end position="402"/>
    </location>
</feature>
<feature type="region of interest" description="Disordered" evidence="6">
    <location>
        <begin position="93"/>
        <end position="115"/>
    </location>
</feature>
<dbReference type="InterPro" id="IPR006939">
    <property type="entry name" value="SNF5"/>
</dbReference>
<feature type="compositionally biased region" description="Low complexity" evidence="6">
    <location>
        <begin position="272"/>
        <end position="284"/>
    </location>
</feature>